<dbReference type="PRINTS" id="PR00237">
    <property type="entry name" value="GPCRRHODOPSN"/>
</dbReference>
<dbReference type="PANTHER" id="PTHR24229:SF20">
    <property type="entry name" value="SOMATOSTATIN RECEPTOR TYPE 5"/>
    <property type="match status" value="1"/>
</dbReference>
<evidence type="ECO:0000256" key="4">
    <source>
        <dbReference type="ARBA" id="ARBA00022989"/>
    </source>
</evidence>
<evidence type="ECO:0000256" key="5">
    <source>
        <dbReference type="ARBA" id="ARBA00023040"/>
    </source>
</evidence>
<evidence type="ECO:0000256" key="7">
    <source>
        <dbReference type="ARBA" id="ARBA00023157"/>
    </source>
</evidence>
<keyword evidence="6 12" id="KW-0472">Membrane</keyword>
<dbReference type="InterPro" id="IPR001184">
    <property type="entry name" value="Somatstn_rcpt_5"/>
</dbReference>
<proteinExistence type="predicted"/>
<keyword evidence="15" id="KW-1185">Reference proteome</keyword>
<feature type="compositionally biased region" description="Basic and acidic residues" evidence="11">
    <location>
        <begin position="127"/>
        <end position="136"/>
    </location>
</feature>
<dbReference type="SUPFAM" id="SSF81321">
    <property type="entry name" value="Family A G protein-coupled receptor-like"/>
    <property type="match status" value="1"/>
</dbReference>
<organism evidence="14 15">
    <name type="scientific">Daubentonia madagascariensis</name>
    <name type="common">Aye-aye</name>
    <name type="synonym">Sciurus madagascariensis</name>
    <dbReference type="NCBI Taxonomy" id="31869"/>
    <lineage>
        <taxon>Eukaryota</taxon>
        <taxon>Metazoa</taxon>
        <taxon>Chordata</taxon>
        <taxon>Craniata</taxon>
        <taxon>Vertebrata</taxon>
        <taxon>Euteleostomi</taxon>
        <taxon>Mammalia</taxon>
        <taxon>Eutheria</taxon>
        <taxon>Euarchontoglires</taxon>
        <taxon>Primates</taxon>
        <taxon>Strepsirrhini</taxon>
        <taxon>Chiromyiformes</taxon>
        <taxon>Daubentoniidae</taxon>
        <taxon>Daubentonia</taxon>
    </lineage>
</organism>
<comment type="caution">
    <text evidence="14">The sequence shown here is derived from an EMBL/GenBank/DDBJ whole genome shotgun (WGS) entry which is preliminary data.</text>
</comment>
<feature type="domain" description="G-protein coupled receptors family 1 profile" evidence="13">
    <location>
        <begin position="56"/>
        <end position="86"/>
    </location>
</feature>
<dbReference type="AlphaFoldDB" id="A0ABD2DK52"/>
<dbReference type="PRINTS" id="PR00591">
    <property type="entry name" value="SOMATOSTTN5R"/>
</dbReference>
<evidence type="ECO:0000256" key="6">
    <source>
        <dbReference type="ARBA" id="ARBA00023136"/>
    </source>
</evidence>
<dbReference type="InterPro" id="IPR017452">
    <property type="entry name" value="GPCR_Rhodpsn_7TM"/>
</dbReference>
<evidence type="ECO:0000256" key="8">
    <source>
        <dbReference type="ARBA" id="ARBA00023170"/>
    </source>
</evidence>
<protein>
    <submittedName>
        <fullName evidence="14">Somatostatin receptor type 5</fullName>
    </submittedName>
</protein>
<evidence type="ECO:0000256" key="10">
    <source>
        <dbReference type="ARBA" id="ARBA00023224"/>
    </source>
</evidence>
<dbReference type="PANTHER" id="PTHR24229">
    <property type="entry name" value="NEUROPEPTIDES RECEPTOR"/>
    <property type="match status" value="1"/>
</dbReference>
<evidence type="ECO:0000256" key="9">
    <source>
        <dbReference type="ARBA" id="ARBA00023180"/>
    </source>
</evidence>
<evidence type="ECO:0000313" key="14">
    <source>
        <dbReference type="EMBL" id="KAL2766648.1"/>
    </source>
</evidence>
<dbReference type="Proteomes" id="UP001610411">
    <property type="component" value="Unassembled WGS sequence"/>
</dbReference>
<evidence type="ECO:0000313" key="15">
    <source>
        <dbReference type="Proteomes" id="UP001610411"/>
    </source>
</evidence>
<keyword evidence="4 12" id="KW-1133">Transmembrane helix</keyword>
<keyword evidence="10" id="KW-0807">Transducer</keyword>
<dbReference type="GO" id="GO:0005886">
    <property type="term" value="C:plasma membrane"/>
    <property type="evidence" value="ECO:0007669"/>
    <property type="project" value="UniProtKB-SubCell"/>
</dbReference>
<sequence>MEPLFLAPTAGWNSSSAAAPGGSDNGTLAGRAPTAGARAVLVPVLYLLVCAVGLGGNALVIYVVLRHAKMKTVTNIYILNLAVADIPTPAGAALPGHAERRLLLALRPIPVPPGHDAGRRQPVHQRLLPDRHERRPLPGRGPPPALRPLAPPPGGQGGQRRGLGLLAAHGAAAAGVRRHPGGLGHLQPQLAGARGAVGRCLRHLHVRAGLLRAAAGHLPLLPAHRAEGEGVGAAGRLPAAAAVRAQGDAHGGGGGGGVRGLLAALLCRQPSQPGLRAARGARLRRPLPLRGHPVLRQQLRQPLPLRLPLRQLPPELPEGPVPPQGLWRRGRGHHRATAGQERAAAGGHAAPAQPGGQRARADQQAV</sequence>
<feature type="compositionally biased region" description="Pro residues" evidence="11">
    <location>
        <begin position="314"/>
        <end position="323"/>
    </location>
</feature>
<dbReference type="EMBL" id="JBFSEQ010000011">
    <property type="protein sequence ID" value="KAL2766647.1"/>
    <property type="molecule type" value="Genomic_DNA"/>
</dbReference>
<feature type="region of interest" description="Disordered" evidence="11">
    <location>
        <begin position="111"/>
        <end position="162"/>
    </location>
</feature>
<keyword evidence="5" id="KW-0297">G-protein coupled receptor</keyword>
<accession>A0ABD2DK52</accession>
<reference evidence="14 15" key="1">
    <citation type="journal article" date="2024" name="G3 (Bethesda)">
        <title>A hybrid genome assembly of the endangered aye-aye (Daubentonia madagascariensis).</title>
        <authorList>
            <person name="Versoza C.J."/>
            <person name="Pfeifer S.P."/>
        </authorList>
    </citation>
    <scope>NUCLEOTIDE SEQUENCE [LARGE SCALE GENOMIC DNA]</scope>
    <source>
        <strain evidence="14">6821</strain>
    </source>
</reference>
<dbReference type="EMBL" id="JBFSEQ010000011">
    <property type="protein sequence ID" value="KAL2766648.1"/>
    <property type="molecule type" value="Genomic_DNA"/>
</dbReference>
<evidence type="ECO:0000259" key="13">
    <source>
        <dbReference type="PROSITE" id="PS50262"/>
    </source>
</evidence>
<evidence type="ECO:0000256" key="1">
    <source>
        <dbReference type="ARBA" id="ARBA00004651"/>
    </source>
</evidence>
<feature type="compositionally biased region" description="Low complexity" evidence="11">
    <location>
        <begin position="338"/>
        <end position="358"/>
    </location>
</feature>
<keyword evidence="7" id="KW-1015">Disulfide bond</keyword>
<dbReference type="GO" id="GO:0004930">
    <property type="term" value="F:G protein-coupled receptor activity"/>
    <property type="evidence" value="ECO:0007669"/>
    <property type="project" value="UniProtKB-KW"/>
</dbReference>
<evidence type="ECO:0000256" key="3">
    <source>
        <dbReference type="ARBA" id="ARBA00022692"/>
    </source>
</evidence>
<keyword evidence="3 12" id="KW-0812">Transmembrane</keyword>
<evidence type="ECO:0000256" key="11">
    <source>
        <dbReference type="SAM" id="MobiDB-lite"/>
    </source>
</evidence>
<feature type="region of interest" description="Disordered" evidence="11">
    <location>
        <begin position="310"/>
        <end position="366"/>
    </location>
</feature>
<comment type="subcellular location">
    <subcellularLocation>
        <location evidence="1">Cell membrane</location>
        <topology evidence="1">Multi-pass membrane protein</topology>
    </subcellularLocation>
</comment>
<keyword evidence="8 14" id="KW-0675">Receptor</keyword>
<feature type="non-terminal residue" evidence="14">
    <location>
        <position position="366"/>
    </location>
</feature>
<gene>
    <name evidence="14" type="ORF">WCI35_028688</name>
</gene>
<name>A0ABD2DK52_DAUMA</name>
<dbReference type="InterPro" id="IPR000276">
    <property type="entry name" value="GPCR_Rhodpsn"/>
</dbReference>
<dbReference type="Pfam" id="PF00001">
    <property type="entry name" value="7tm_1"/>
    <property type="match status" value="1"/>
</dbReference>
<keyword evidence="9" id="KW-0325">Glycoprotein</keyword>
<evidence type="ECO:0000256" key="12">
    <source>
        <dbReference type="SAM" id="Phobius"/>
    </source>
</evidence>
<keyword evidence="2" id="KW-1003">Cell membrane</keyword>
<evidence type="ECO:0000256" key="2">
    <source>
        <dbReference type="ARBA" id="ARBA00022475"/>
    </source>
</evidence>
<dbReference type="Gene3D" id="1.20.1070.10">
    <property type="entry name" value="Rhodopsin 7-helix transmembrane proteins"/>
    <property type="match status" value="1"/>
</dbReference>
<feature type="compositionally biased region" description="Pro residues" evidence="11">
    <location>
        <begin position="139"/>
        <end position="154"/>
    </location>
</feature>
<feature type="transmembrane region" description="Helical" evidence="12">
    <location>
        <begin position="41"/>
        <end position="65"/>
    </location>
</feature>
<dbReference type="PROSITE" id="PS50262">
    <property type="entry name" value="G_PROTEIN_RECEP_F1_2"/>
    <property type="match status" value="1"/>
</dbReference>